<dbReference type="Pfam" id="PF13432">
    <property type="entry name" value="TPR_16"/>
    <property type="match status" value="2"/>
</dbReference>
<dbReference type="Gene3D" id="1.10.287.1490">
    <property type="match status" value="1"/>
</dbReference>
<keyword evidence="5" id="KW-0732">Signal</keyword>
<feature type="repeat" description="TPR" evidence="3">
    <location>
        <begin position="125"/>
        <end position="158"/>
    </location>
</feature>
<keyword evidence="7" id="KW-1185">Reference proteome</keyword>
<feature type="chain" id="PRO_5023035430" evidence="5">
    <location>
        <begin position="48"/>
        <end position="787"/>
    </location>
</feature>
<dbReference type="Gene3D" id="1.25.40.10">
    <property type="entry name" value="Tetratricopeptide repeat domain"/>
    <property type="match status" value="1"/>
</dbReference>
<evidence type="ECO:0000313" key="6">
    <source>
        <dbReference type="EMBL" id="TXD35370.1"/>
    </source>
</evidence>
<dbReference type="InterPro" id="IPR019734">
    <property type="entry name" value="TPR_rpt"/>
</dbReference>
<accession>A0A5C6XBB3</accession>
<feature type="signal peptide" evidence="5">
    <location>
        <begin position="1"/>
        <end position="47"/>
    </location>
</feature>
<evidence type="ECO:0000256" key="3">
    <source>
        <dbReference type="PROSITE-ProRule" id="PRU00339"/>
    </source>
</evidence>
<organism evidence="6 7">
    <name type="scientific">Lujinxingia vulgaris</name>
    <dbReference type="NCBI Taxonomy" id="2600176"/>
    <lineage>
        <taxon>Bacteria</taxon>
        <taxon>Deltaproteobacteria</taxon>
        <taxon>Bradymonadales</taxon>
        <taxon>Lujinxingiaceae</taxon>
        <taxon>Lujinxingia</taxon>
    </lineage>
</organism>
<dbReference type="InterPro" id="IPR011990">
    <property type="entry name" value="TPR-like_helical_dom_sf"/>
</dbReference>
<feature type="coiled-coil region" evidence="4">
    <location>
        <begin position="692"/>
        <end position="719"/>
    </location>
</feature>
<dbReference type="SUPFAM" id="SSF48452">
    <property type="entry name" value="TPR-like"/>
    <property type="match status" value="1"/>
</dbReference>
<dbReference type="OrthoDB" id="5515373at2"/>
<name>A0A5C6XBB3_9DELT</name>
<dbReference type="PANTHER" id="PTHR45586">
    <property type="entry name" value="TPR REPEAT-CONTAINING PROTEIN PA4667"/>
    <property type="match status" value="1"/>
</dbReference>
<evidence type="ECO:0000256" key="1">
    <source>
        <dbReference type="ARBA" id="ARBA00022737"/>
    </source>
</evidence>
<reference evidence="6 7" key="1">
    <citation type="submission" date="2019-08" db="EMBL/GenBank/DDBJ databases">
        <title>Bradymonadales sp. TMQ4.</title>
        <authorList>
            <person name="Liang Q."/>
        </authorList>
    </citation>
    <scope>NUCLEOTIDE SEQUENCE [LARGE SCALE GENOMIC DNA]</scope>
    <source>
        <strain evidence="6 7">TMQ4</strain>
    </source>
</reference>
<proteinExistence type="predicted"/>
<keyword evidence="1" id="KW-0677">Repeat</keyword>
<dbReference type="PANTHER" id="PTHR45586:SF1">
    <property type="entry name" value="LIPOPOLYSACCHARIDE ASSEMBLY PROTEIN B"/>
    <property type="match status" value="1"/>
</dbReference>
<evidence type="ECO:0000256" key="4">
    <source>
        <dbReference type="SAM" id="Coils"/>
    </source>
</evidence>
<feature type="coiled-coil region" evidence="4">
    <location>
        <begin position="582"/>
        <end position="616"/>
    </location>
</feature>
<dbReference type="PROSITE" id="PS50005">
    <property type="entry name" value="TPR"/>
    <property type="match status" value="1"/>
</dbReference>
<evidence type="ECO:0000256" key="5">
    <source>
        <dbReference type="SAM" id="SignalP"/>
    </source>
</evidence>
<protein>
    <submittedName>
        <fullName evidence="6">Tetratricopeptide repeat protein</fullName>
    </submittedName>
</protein>
<sequence>MQWCSIRGRAMRLRCWQAMVHPVMTARRMVAIMLLGALWLSAPQAHAQEAIAASTARERVEQLDAQIDELEERYLVPAVLESRFRLETRFNDAKVAYLLGDFPRASVLFVAVVDNKQVRQFDSYGEALYLLGDSLYQMRSFRAARTFFRRVVELGPGGFYQPAIVRLLEIAGEIGDYSGVDALYARLDNLEEVTPALHYTRGKTLYQEGRYRAARPWFQRAARDSEYALIARYFEGVTLAADGDIAEAREVFTGLVAQNPTTPEDSRVVDLGHLALGRLAYEEQQFDLAIDHYLQLPRTSPYFERSLYELTWSLVSKESYQAALRNLDILLISDPDPRFVPEAKLLMADLSMRLRQYDQARLWFNDIIATFTPVRTELVSFIESQPDLQSFFVELVRQDLEGLRPDYMPEMVSEWVEGEPLMADARQLVADGSLTQADIDEAQKALAEVEQMLSYGSNIEAFPVLSEGWKRGIALEAELISLEERLVGAELEGAREVLGPSERQRLATLEAEVETLRVQHQSGPQTLDELQSRNSAIREDFGRLNSELERVAFDIESLQVNLDGIDTYLRQNPVESFSAEDRQKVRQIRQDLREEVRRLEEEHAGLSQEIVAVQRQFGARDATLVQQREAREVYHRRLMELGELIDEQRARLASSSRGDALAIAEQRRRLPELKARLNTYFQGIDQVIEERVVDIRATVEVERQELATYQRELDAWRSETERAVSSIALWNFTRVDGEFDALIRRGHVGLLDVGWQRKEDATRDINQLFEDRSTEINVLREAFREVR</sequence>
<dbReference type="SMART" id="SM00028">
    <property type="entry name" value="TPR"/>
    <property type="match status" value="3"/>
</dbReference>
<comment type="caution">
    <text evidence="6">The sequence shown here is derived from an EMBL/GenBank/DDBJ whole genome shotgun (WGS) entry which is preliminary data.</text>
</comment>
<dbReference type="AlphaFoldDB" id="A0A5C6XBB3"/>
<keyword evidence="4" id="KW-0175">Coiled coil</keyword>
<dbReference type="InterPro" id="IPR051012">
    <property type="entry name" value="CellSynth/LPSAsmb/PSIAsmb"/>
</dbReference>
<dbReference type="EMBL" id="VOSM01000009">
    <property type="protein sequence ID" value="TXD35370.1"/>
    <property type="molecule type" value="Genomic_DNA"/>
</dbReference>
<gene>
    <name evidence="6" type="ORF">FRC98_16270</name>
</gene>
<keyword evidence="2 3" id="KW-0802">TPR repeat</keyword>
<evidence type="ECO:0000313" key="7">
    <source>
        <dbReference type="Proteomes" id="UP000321412"/>
    </source>
</evidence>
<evidence type="ECO:0000256" key="2">
    <source>
        <dbReference type="ARBA" id="ARBA00022803"/>
    </source>
</evidence>
<dbReference type="Proteomes" id="UP000321412">
    <property type="component" value="Unassembled WGS sequence"/>
</dbReference>